<dbReference type="Gene3D" id="3.90.320.10">
    <property type="match status" value="1"/>
</dbReference>
<dbReference type="RefSeq" id="WP_183719857.1">
    <property type="nucleotide sequence ID" value="NZ_JACHGO010000005.1"/>
</dbReference>
<protein>
    <submittedName>
        <fullName evidence="2">Putative phage-type endonuclease</fullName>
    </submittedName>
</protein>
<dbReference type="EMBL" id="JACHGO010000005">
    <property type="protein sequence ID" value="MBB5143920.1"/>
    <property type="molecule type" value="Genomic_DNA"/>
</dbReference>
<proteinExistence type="predicted"/>
<evidence type="ECO:0000313" key="3">
    <source>
        <dbReference type="Proteomes" id="UP000539075"/>
    </source>
</evidence>
<accession>A0A7W8C1I9</accession>
<dbReference type="InterPro" id="IPR011604">
    <property type="entry name" value="PDDEXK-like_dom_sf"/>
</dbReference>
<dbReference type="NCBIfam" id="TIGR03033">
    <property type="entry name" value="phage_rel_nuc"/>
    <property type="match status" value="1"/>
</dbReference>
<keyword evidence="2" id="KW-0540">Nuclease</keyword>
<keyword evidence="2" id="KW-0255">Endonuclease</keyword>
<feature type="domain" description="YqaJ viral recombinase" evidence="1">
    <location>
        <begin position="5"/>
        <end position="142"/>
    </location>
</feature>
<keyword evidence="3" id="KW-1185">Reference proteome</keyword>
<evidence type="ECO:0000313" key="2">
    <source>
        <dbReference type="EMBL" id="MBB5143920.1"/>
    </source>
</evidence>
<dbReference type="SUPFAM" id="SSF52980">
    <property type="entry name" value="Restriction endonuclease-like"/>
    <property type="match status" value="1"/>
</dbReference>
<gene>
    <name evidence="2" type="ORF">HNQ38_002020</name>
</gene>
<organism evidence="2 3">
    <name type="scientific">Desulfovibrio intestinalis</name>
    <dbReference type="NCBI Taxonomy" id="58621"/>
    <lineage>
        <taxon>Bacteria</taxon>
        <taxon>Pseudomonadati</taxon>
        <taxon>Thermodesulfobacteriota</taxon>
        <taxon>Desulfovibrionia</taxon>
        <taxon>Desulfovibrionales</taxon>
        <taxon>Desulfovibrionaceae</taxon>
        <taxon>Desulfovibrio</taxon>
    </lineage>
</organism>
<dbReference type="InterPro" id="IPR019080">
    <property type="entry name" value="YqaJ_viral_recombinase"/>
</dbReference>
<keyword evidence="2" id="KW-0378">Hydrolase</keyword>
<dbReference type="PANTHER" id="PTHR46609:SF6">
    <property type="entry name" value="EXONUCLEASE, PHAGE-TYPE_RECB, C-TERMINAL DOMAIN-CONTAINING PROTEIN-RELATED"/>
    <property type="match status" value="1"/>
</dbReference>
<dbReference type="Pfam" id="PF09588">
    <property type="entry name" value="YqaJ"/>
    <property type="match status" value="1"/>
</dbReference>
<dbReference type="InterPro" id="IPR017482">
    <property type="entry name" value="Lambda-type_endonuclease"/>
</dbReference>
<dbReference type="PANTHER" id="PTHR46609">
    <property type="entry name" value="EXONUCLEASE, PHAGE-TYPE/RECB, C-TERMINAL DOMAIN-CONTAINING PROTEIN"/>
    <property type="match status" value="1"/>
</dbReference>
<evidence type="ECO:0000259" key="1">
    <source>
        <dbReference type="Pfam" id="PF09588"/>
    </source>
</evidence>
<dbReference type="InterPro" id="IPR011335">
    <property type="entry name" value="Restrct_endonuc-II-like"/>
</dbReference>
<reference evidence="2 3" key="1">
    <citation type="submission" date="2020-08" db="EMBL/GenBank/DDBJ databases">
        <title>Genomic Encyclopedia of Type Strains, Phase IV (KMG-IV): sequencing the most valuable type-strain genomes for metagenomic binning, comparative biology and taxonomic classification.</title>
        <authorList>
            <person name="Goeker M."/>
        </authorList>
    </citation>
    <scope>NUCLEOTIDE SEQUENCE [LARGE SCALE GENOMIC DNA]</scope>
    <source>
        <strain evidence="2 3">DSM 11275</strain>
    </source>
</reference>
<name>A0A7W8C1I9_9BACT</name>
<dbReference type="GO" id="GO:0004519">
    <property type="term" value="F:endonuclease activity"/>
    <property type="evidence" value="ECO:0007669"/>
    <property type="project" value="UniProtKB-KW"/>
</dbReference>
<comment type="caution">
    <text evidence="2">The sequence shown here is derived from an EMBL/GenBank/DDBJ whole genome shotgun (WGS) entry which is preliminary data.</text>
</comment>
<dbReference type="InterPro" id="IPR051703">
    <property type="entry name" value="NF-kappa-B_Signaling_Reg"/>
</dbReference>
<dbReference type="Proteomes" id="UP000539075">
    <property type="component" value="Unassembled WGS sequence"/>
</dbReference>
<dbReference type="AlphaFoldDB" id="A0A7W8C1I9"/>
<sequence length="281" mass="31315">MTRSEWLALRRSGLGGSDMPSVLGVCPYGGTPLGVWRSKVLGAQDTEPSADMQRGNFLEPIIRDLYVKKTGFQVQLPTLQRHSIETWAIANLDGLIIPNLPQLPGVLEIKAPRLGKFIAFEEYGVPANYQIQVQHYMGVTGLEWADFCAWNADAFRLLIVRIERDNALIRLMWEAGREFWERHVLTGIPPDAGSAPMVKLSSLSPTVCKMDSPEWMMAAGVWREAKNILKEAEAYEGSCREQLVKMAIETGKAKARGFDVSVSIDKNGVPRVRDNMKEQAA</sequence>